<keyword evidence="3" id="KW-1185">Reference proteome</keyword>
<name>A0ABY4FIL1_9MICO</name>
<evidence type="ECO:0000256" key="1">
    <source>
        <dbReference type="SAM" id="Phobius"/>
    </source>
</evidence>
<dbReference type="NCBIfam" id="NF041390">
    <property type="entry name" value="TadE_Rv3655c"/>
    <property type="match status" value="1"/>
</dbReference>
<gene>
    <name evidence="2" type="ORF">MUN78_12700</name>
</gene>
<protein>
    <submittedName>
        <fullName evidence="2">Pilus assembly protein</fullName>
    </submittedName>
</protein>
<organism evidence="2 3">
    <name type="scientific">Leucobacter allii</name>
    <dbReference type="NCBI Taxonomy" id="2932247"/>
    <lineage>
        <taxon>Bacteria</taxon>
        <taxon>Bacillati</taxon>
        <taxon>Actinomycetota</taxon>
        <taxon>Actinomycetes</taxon>
        <taxon>Micrococcales</taxon>
        <taxon>Microbacteriaceae</taxon>
        <taxon>Leucobacter</taxon>
    </lineage>
</organism>
<dbReference type="InterPro" id="IPR049790">
    <property type="entry name" value="Rv3655c/TadE"/>
</dbReference>
<keyword evidence="1" id="KW-0812">Transmembrane</keyword>
<reference evidence="2 3" key="1">
    <citation type="submission" date="2022-04" db="EMBL/GenBank/DDBJ databases">
        <title>Leucobacter sp. isolated from rhizosphere of garlic.</title>
        <authorList>
            <person name="Won M."/>
            <person name="Lee C.-M."/>
            <person name="Woen H.-Y."/>
            <person name="Kwon S.-W."/>
        </authorList>
    </citation>
    <scope>NUCLEOTIDE SEQUENCE [LARGE SCALE GENOMIC DNA]</scope>
    <source>
        <strain evidence="2 3">H21R-40</strain>
    </source>
</reference>
<feature type="transmembrane region" description="Helical" evidence="1">
    <location>
        <begin position="6"/>
        <end position="27"/>
    </location>
</feature>
<dbReference type="EMBL" id="CP095045">
    <property type="protein sequence ID" value="UOQ56528.1"/>
    <property type="molecule type" value="Genomic_DNA"/>
</dbReference>
<dbReference type="RefSeq" id="WP_244726873.1">
    <property type="nucleotide sequence ID" value="NZ_CP095045.1"/>
</dbReference>
<dbReference type="Proteomes" id="UP000831786">
    <property type="component" value="Chromosome"/>
</dbReference>
<keyword evidence="1" id="KW-0472">Membrane</keyword>
<accession>A0ABY4FIL1</accession>
<evidence type="ECO:0000313" key="3">
    <source>
        <dbReference type="Proteomes" id="UP000831786"/>
    </source>
</evidence>
<keyword evidence="1" id="KW-1133">Transmembrane helix</keyword>
<proteinExistence type="predicted"/>
<sequence>MTAEFAVVMPAVLVVLGLAIGGVLLAAHRLVLVSLVGEVARLEARGDLDLAAARLAETAAGAEVERERDGPLHCVSVSERPGDGLLAAIGVSALACAAVSGEGAVP</sequence>
<evidence type="ECO:0000313" key="2">
    <source>
        <dbReference type="EMBL" id="UOQ56528.1"/>
    </source>
</evidence>